<dbReference type="RefSeq" id="WP_012416698.1">
    <property type="nucleotide sequence ID" value="NC_010645.1"/>
</dbReference>
<dbReference type="EMBL" id="AM167904">
    <property type="protein sequence ID" value="CAJ48621.1"/>
    <property type="molecule type" value="Genomic_DNA"/>
</dbReference>
<protein>
    <submittedName>
        <fullName evidence="2">Exported protein</fullName>
    </submittedName>
</protein>
<keyword evidence="1" id="KW-0732">Signal</keyword>
<evidence type="ECO:0000313" key="3">
    <source>
        <dbReference type="Proteomes" id="UP000001977"/>
    </source>
</evidence>
<keyword evidence="3" id="KW-1185">Reference proteome</keyword>
<accession>Q2KV94</accession>
<dbReference type="AlphaFoldDB" id="Q2KV94"/>
<sequence>MKQYSRRPLGHLLALPLIAAAFSASAAVPEIMHVPAGNYVSWRAPATGVITYECLRPEPLPGAPGAPVWRIIKAKATLSNKTAQATFSSPPETWQASDGSNLTGMEIVRANIGENRLYDQLVIANPSGGPGGILTGVTYIQRLVSSGGGAPTTPCDVNTVGKLAESPYTAEYVFWSPN</sequence>
<evidence type="ECO:0000256" key="1">
    <source>
        <dbReference type="SAM" id="SignalP"/>
    </source>
</evidence>
<name>Q2KV94_BORA1</name>
<dbReference type="Proteomes" id="UP000001977">
    <property type="component" value="Chromosome"/>
</dbReference>
<gene>
    <name evidence="2" type="ordered locus">BAV1012</name>
</gene>
<feature type="chain" id="PRO_5004211960" evidence="1">
    <location>
        <begin position="27"/>
        <end position="178"/>
    </location>
</feature>
<feature type="signal peptide" evidence="1">
    <location>
        <begin position="1"/>
        <end position="26"/>
    </location>
</feature>
<dbReference type="GeneID" id="92935795"/>
<dbReference type="eggNOG" id="ENOG50330AH">
    <property type="taxonomic scope" value="Bacteria"/>
</dbReference>
<dbReference type="KEGG" id="bav:BAV1012"/>
<dbReference type="HOGENOM" id="CLU_101709_0_1_4"/>
<evidence type="ECO:0000313" key="2">
    <source>
        <dbReference type="EMBL" id="CAJ48621.1"/>
    </source>
</evidence>
<dbReference type="STRING" id="360910.BAV1012"/>
<reference evidence="2 3" key="1">
    <citation type="journal article" date="2006" name="J. Bacteriol.">
        <title>Comparison of the genome sequence of the poultry pathogen Bordetella avium with those of B. bronchiseptica, B. pertussis, and B. parapertussis reveals extensive diversity in surface structures associated with host interaction.</title>
        <authorList>
            <person name="Sebaihia M."/>
            <person name="Preston A."/>
            <person name="Maskell D.J."/>
            <person name="Kuzmiak H."/>
            <person name="Connell T.D."/>
            <person name="King N.D."/>
            <person name="Orndorff P.E."/>
            <person name="Miyamoto D.M."/>
            <person name="Thomson N.R."/>
            <person name="Harris D."/>
            <person name="Goble A."/>
            <person name="Lord A."/>
            <person name="Murphy L."/>
            <person name="Quail M.A."/>
            <person name="Rutter S."/>
            <person name="Squares R."/>
            <person name="Squares S."/>
            <person name="Woodward J."/>
            <person name="Parkhill J."/>
            <person name="Temple L.M."/>
        </authorList>
    </citation>
    <scope>NUCLEOTIDE SEQUENCE [LARGE SCALE GENOMIC DNA]</scope>
    <source>
        <strain evidence="2 3">197N</strain>
    </source>
</reference>
<dbReference type="Pfam" id="PF11937">
    <property type="entry name" value="DUF3455"/>
    <property type="match status" value="2"/>
</dbReference>
<dbReference type="OrthoDB" id="193535at2"/>
<organism evidence="2 3">
    <name type="scientific">Bordetella avium (strain 197N)</name>
    <dbReference type="NCBI Taxonomy" id="360910"/>
    <lineage>
        <taxon>Bacteria</taxon>
        <taxon>Pseudomonadati</taxon>
        <taxon>Pseudomonadota</taxon>
        <taxon>Betaproteobacteria</taxon>
        <taxon>Burkholderiales</taxon>
        <taxon>Alcaligenaceae</taxon>
        <taxon>Bordetella</taxon>
    </lineage>
</organism>
<dbReference type="InterPro" id="IPR021851">
    <property type="entry name" value="DUF3455"/>
</dbReference>
<proteinExistence type="predicted"/>